<sequence length="191" mass="21857">MDQHHTPCPTGRIVALTELFLNRRSLLKGIAHSILRNEADAEDALQEAYYKAMNRIEQLADEHALLGWLCMIVRNHSLQMLRSRRVRQAGSIDTEPEMRFAVESLTTTEDESPEHICIEREMFQRTMARLDLLPANMKATVTMHYLSEMSLSEIAERQGHTIPALKSYLYRGRKILRGGPLPSPREETVCA</sequence>
<dbReference type="Gene3D" id="1.10.1740.10">
    <property type="match status" value="1"/>
</dbReference>
<keyword evidence="5" id="KW-0804">Transcription</keyword>
<keyword evidence="3" id="KW-0731">Sigma factor</keyword>
<name>A0A5B9EGM0_9BACT</name>
<comment type="similarity">
    <text evidence="1">Belongs to the sigma-70 factor family. ECF subfamily.</text>
</comment>
<dbReference type="RefSeq" id="WP_147648679.1">
    <property type="nucleotide sequence ID" value="NZ_CP042806.1"/>
</dbReference>
<dbReference type="PANTHER" id="PTHR43133:SF8">
    <property type="entry name" value="RNA POLYMERASE SIGMA FACTOR HI_1459-RELATED"/>
    <property type="match status" value="1"/>
</dbReference>
<dbReference type="KEGG" id="talb:FTW19_16675"/>
<reference evidence="8 9" key="1">
    <citation type="submission" date="2019-08" db="EMBL/GenBank/DDBJ databases">
        <title>Complete genome sequence of Terriglobus albidus strain ORNL.</title>
        <authorList>
            <person name="Podar M."/>
        </authorList>
    </citation>
    <scope>NUCLEOTIDE SEQUENCE [LARGE SCALE GENOMIC DNA]</scope>
    <source>
        <strain evidence="8 9">ORNL</strain>
    </source>
</reference>
<dbReference type="PANTHER" id="PTHR43133">
    <property type="entry name" value="RNA POLYMERASE ECF-TYPE SIGMA FACTO"/>
    <property type="match status" value="1"/>
</dbReference>
<protein>
    <submittedName>
        <fullName evidence="8">Sigma-70 family RNA polymerase sigma factor</fullName>
    </submittedName>
</protein>
<feature type="domain" description="RNA polymerase sigma-70 region 2" evidence="6">
    <location>
        <begin position="23"/>
        <end position="85"/>
    </location>
</feature>
<dbReference type="AlphaFoldDB" id="A0A5B9EGM0"/>
<dbReference type="NCBIfam" id="TIGR02937">
    <property type="entry name" value="sigma70-ECF"/>
    <property type="match status" value="1"/>
</dbReference>
<evidence type="ECO:0000256" key="1">
    <source>
        <dbReference type="ARBA" id="ARBA00010641"/>
    </source>
</evidence>
<evidence type="ECO:0000259" key="6">
    <source>
        <dbReference type="Pfam" id="PF04542"/>
    </source>
</evidence>
<keyword evidence="9" id="KW-1185">Reference proteome</keyword>
<evidence type="ECO:0000256" key="2">
    <source>
        <dbReference type="ARBA" id="ARBA00023015"/>
    </source>
</evidence>
<dbReference type="InterPro" id="IPR013325">
    <property type="entry name" value="RNA_pol_sigma_r2"/>
</dbReference>
<evidence type="ECO:0000313" key="8">
    <source>
        <dbReference type="EMBL" id="QEE29487.1"/>
    </source>
</evidence>
<dbReference type="OrthoDB" id="9782108at2"/>
<evidence type="ECO:0000256" key="4">
    <source>
        <dbReference type="ARBA" id="ARBA00023125"/>
    </source>
</evidence>
<evidence type="ECO:0000256" key="3">
    <source>
        <dbReference type="ARBA" id="ARBA00023082"/>
    </source>
</evidence>
<dbReference type="InterPro" id="IPR013324">
    <property type="entry name" value="RNA_pol_sigma_r3/r4-like"/>
</dbReference>
<gene>
    <name evidence="8" type="ORF">FTW19_16675</name>
</gene>
<evidence type="ECO:0000313" key="9">
    <source>
        <dbReference type="Proteomes" id="UP000321820"/>
    </source>
</evidence>
<dbReference type="GO" id="GO:0016987">
    <property type="term" value="F:sigma factor activity"/>
    <property type="evidence" value="ECO:0007669"/>
    <property type="project" value="UniProtKB-KW"/>
</dbReference>
<dbReference type="Pfam" id="PF04542">
    <property type="entry name" value="Sigma70_r2"/>
    <property type="match status" value="1"/>
</dbReference>
<dbReference type="GO" id="GO:0006352">
    <property type="term" value="P:DNA-templated transcription initiation"/>
    <property type="evidence" value="ECO:0007669"/>
    <property type="project" value="InterPro"/>
</dbReference>
<dbReference type="Gene3D" id="1.10.10.10">
    <property type="entry name" value="Winged helix-like DNA-binding domain superfamily/Winged helix DNA-binding domain"/>
    <property type="match status" value="1"/>
</dbReference>
<dbReference type="InterPro" id="IPR039425">
    <property type="entry name" value="RNA_pol_sigma-70-like"/>
</dbReference>
<accession>A0A5B9EGM0</accession>
<dbReference type="InterPro" id="IPR007627">
    <property type="entry name" value="RNA_pol_sigma70_r2"/>
</dbReference>
<evidence type="ECO:0000259" key="7">
    <source>
        <dbReference type="Pfam" id="PF08281"/>
    </source>
</evidence>
<dbReference type="EMBL" id="CP042806">
    <property type="protein sequence ID" value="QEE29487.1"/>
    <property type="molecule type" value="Genomic_DNA"/>
</dbReference>
<dbReference type="InterPro" id="IPR013249">
    <property type="entry name" value="RNA_pol_sigma70_r4_t2"/>
</dbReference>
<dbReference type="SUPFAM" id="SSF88946">
    <property type="entry name" value="Sigma2 domain of RNA polymerase sigma factors"/>
    <property type="match status" value="1"/>
</dbReference>
<proteinExistence type="inferred from homology"/>
<dbReference type="InterPro" id="IPR014284">
    <property type="entry name" value="RNA_pol_sigma-70_dom"/>
</dbReference>
<feature type="domain" description="RNA polymerase sigma factor 70 region 4 type 2" evidence="7">
    <location>
        <begin position="127"/>
        <end position="175"/>
    </location>
</feature>
<keyword evidence="2" id="KW-0805">Transcription regulation</keyword>
<dbReference type="Proteomes" id="UP000321820">
    <property type="component" value="Chromosome"/>
</dbReference>
<keyword evidence="4" id="KW-0238">DNA-binding</keyword>
<dbReference type="InterPro" id="IPR036388">
    <property type="entry name" value="WH-like_DNA-bd_sf"/>
</dbReference>
<dbReference type="GO" id="GO:0003677">
    <property type="term" value="F:DNA binding"/>
    <property type="evidence" value="ECO:0007669"/>
    <property type="project" value="UniProtKB-KW"/>
</dbReference>
<dbReference type="Pfam" id="PF08281">
    <property type="entry name" value="Sigma70_r4_2"/>
    <property type="match status" value="1"/>
</dbReference>
<evidence type="ECO:0000256" key="5">
    <source>
        <dbReference type="ARBA" id="ARBA00023163"/>
    </source>
</evidence>
<dbReference type="SUPFAM" id="SSF88659">
    <property type="entry name" value="Sigma3 and sigma4 domains of RNA polymerase sigma factors"/>
    <property type="match status" value="1"/>
</dbReference>
<organism evidence="8 9">
    <name type="scientific">Terriglobus albidus</name>
    <dbReference type="NCBI Taxonomy" id="1592106"/>
    <lineage>
        <taxon>Bacteria</taxon>
        <taxon>Pseudomonadati</taxon>
        <taxon>Acidobacteriota</taxon>
        <taxon>Terriglobia</taxon>
        <taxon>Terriglobales</taxon>
        <taxon>Acidobacteriaceae</taxon>
        <taxon>Terriglobus</taxon>
    </lineage>
</organism>